<proteinExistence type="predicted"/>
<name>A0A4C1UBK7_EUMVA</name>
<keyword evidence="2" id="KW-1185">Reference proteome</keyword>
<evidence type="ECO:0000313" key="1">
    <source>
        <dbReference type="EMBL" id="GBP23314.1"/>
    </source>
</evidence>
<dbReference type="AlphaFoldDB" id="A0A4C1UBK7"/>
<comment type="caution">
    <text evidence="1">The sequence shown here is derived from an EMBL/GenBank/DDBJ whole genome shotgun (WGS) entry which is preliminary data.</text>
</comment>
<reference evidence="1 2" key="1">
    <citation type="journal article" date="2019" name="Commun. Biol.">
        <title>The bagworm genome reveals a unique fibroin gene that provides high tensile strength.</title>
        <authorList>
            <person name="Kono N."/>
            <person name="Nakamura H."/>
            <person name="Ohtoshi R."/>
            <person name="Tomita M."/>
            <person name="Numata K."/>
            <person name="Arakawa K."/>
        </authorList>
    </citation>
    <scope>NUCLEOTIDE SEQUENCE [LARGE SCALE GENOMIC DNA]</scope>
</reference>
<dbReference type="Proteomes" id="UP000299102">
    <property type="component" value="Unassembled WGS sequence"/>
</dbReference>
<evidence type="ECO:0000313" key="2">
    <source>
        <dbReference type="Proteomes" id="UP000299102"/>
    </source>
</evidence>
<sequence length="136" mass="14788">MVMLVFPPKKTVTEFSNRKKGKRNSKNLFSKRYFIAPSRRILRTSLALRRTSACAGGRADVTGDTRGRHANKQPAVAGVPKVFLRVAFQSVGCMSVFGAAQCTSHGDSNATFAFAPVIRSGLPHRLHAEPAHSFCA</sequence>
<protein>
    <submittedName>
        <fullName evidence="1">Uncharacterized protein</fullName>
    </submittedName>
</protein>
<gene>
    <name evidence="1" type="ORF">EVAR_76029_1</name>
</gene>
<organism evidence="1 2">
    <name type="scientific">Eumeta variegata</name>
    <name type="common">Bagworm moth</name>
    <name type="synonym">Eumeta japonica</name>
    <dbReference type="NCBI Taxonomy" id="151549"/>
    <lineage>
        <taxon>Eukaryota</taxon>
        <taxon>Metazoa</taxon>
        <taxon>Ecdysozoa</taxon>
        <taxon>Arthropoda</taxon>
        <taxon>Hexapoda</taxon>
        <taxon>Insecta</taxon>
        <taxon>Pterygota</taxon>
        <taxon>Neoptera</taxon>
        <taxon>Endopterygota</taxon>
        <taxon>Lepidoptera</taxon>
        <taxon>Glossata</taxon>
        <taxon>Ditrysia</taxon>
        <taxon>Tineoidea</taxon>
        <taxon>Psychidae</taxon>
        <taxon>Oiketicinae</taxon>
        <taxon>Eumeta</taxon>
    </lineage>
</organism>
<dbReference type="EMBL" id="BGZK01000149">
    <property type="protein sequence ID" value="GBP23314.1"/>
    <property type="molecule type" value="Genomic_DNA"/>
</dbReference>
<accession>A0A4C1UBK7</accession>